<gene>
    <name evidence="6" type="ORF">K7C98_31570</name>
</gene>
<comment type="caution">
    <text evidence="6">The sequence shown here is derived from an EMBL/GenBank/DDBJ whole genome shotgun (WGS) entry which is preliminary data.</text>
</comment>
<dbReference type="RefSeq" id="WP_224195527.1">
    <property type="nucleotide sequence ID" value="NZ_JAIRAU010000044.1"/>
</dbReference>
<feature type="signal peptide" evidence="5">
    <location>
        <begin position="1"/>
        <end position="24"/>
    </location>
</feature>
<dbReference type="PANTHER" id="PTHR46388:SF2">
    <property type="entry name" value="NHL REPEAT-CONTAINING PROTEIN 2"/>
    <property type="match status" value="1"/>
</dbReference>
<dbReference type="Gene3D" id="2.120.10.30">
    <property type="entry name" value="TolB, C-terminal domain"/>
    <property type="match status" value="3"/>
</dbReference>
<dbReference type="InterPro" id="IPR011042">
    <property type="entry name" value="6-blade_b-propeller_TolB-like"/>
</dbReference>
<keyword evidence="1 5" id="KW-0732">Signal</keyword>
<sequence length="568" mass="57546">MHRPHSLRPASLGLLGAGITLACALPPASETATDSDTSTTTTEATTDVPTGTTAPTTTVEPPTSSTSTTTEGTATEPITSTTAETTTTTGCAAVCGDGTVECDEECDDGPANSDVVQGACRTDCAAAGCGDSVVDYLAGEQCDDGNEGDGDGCSAACALEAPANCGDGNLDLDQGEACDDGNLDPGDGCSAACQLELLGATCGDGAVDAGELCDDSNLDNGDECNPTCNLGNATSLFVGSPGILGLADGVGMTARISGTGGLAVDLDYLYLADAQNNCIRRIEIATATVETIAGSAVGMGGYVDDPDGLNARFAGLDAIATDGKTLWVSDGMNRRLRAVSLTPPFAVTTVAGSGASGVDDGIGDAASFDDNRGLTYYAGSVYMVDASAGVLRRFDPATQEVVTLAGSPYMNDTVDGVGAAARFVSPRYMASDNSGVLYIADTNGFHIRSFSTVTNYVGTFAGDGMAGYIDGIGTAASVHRPRGLASDGTSLYFAEFNQNTIRQGILATQEVSTNAGQHCDGNMMCPGAYMEGVGLAARFNGPFALAFHPASDSLFVLDSANRVIRRLQ</sequence>
<keyword evidence="7" id="KW-1185">Reference proteome</keyword>
<proteinExistence type="predicted"/>
<dbReference type="PANTHER" id="PTHR46388">
    <property type="entry name" value="NHL REPEAT-CONTAINING PROTEIN 2"/>
    <property type="match status" value="1"/>
</dbReference>
<evidence type="ECO:0000256" key="2">
    <source>
        <dbReference type="ARBA" id="ARBA00022737"/>
    </source>
</evidence>
<name>A0ABS7U0C5_9BACT</name>
<dbReference type="NCBIfam" id="TIGR02232">
    <property type="entry name" value="myxo_disulf_rpt"/>
    <property type="match status" value="3"/>
</dbReference>
<evidence type="ECO:0000313" key="6">
    <source>
        <dbReference type="EMBL" id="MBZ5713792.1"/>
    </source>
</evidence>
<evidence type="ECO:0000256" key="3">
    <source>
        <dbReference type="ARBA" id="ARBA00023157"/>
    </source>
</evidence>
<dbReference type="EMBL" id="JAIRAU010000044">
    <property type="protein sequence ID" value="MBZ5713792.1"/>
    <property type="molecule type" value="Genomic_DNA"/>
</dbReference>
<dbReference type="SUPFAM" id="SSF63825">
    <property type="entry name" value="YWTD domain"/>
    <property type="match status" value="1"/>
</dbReference>
<dbReference type="InterPro" id="IPR011936">
    <property type="entry name" value="Myxo_disulph_rpt"/>
</dbReference>
<evidence type="ECO:0000256" key="4">
    <source>
        <dbReference type="SAM" id="MobiDB-lite"/>
    </source>
</evidence>
<feature type="region of interest" description="Disordered" evidence="4">
    <location>
        <begin position="29"/>
        <end position="83"/>
    </location>
</feature>
<evidence type="ECO:0000256" key="5">
    <source>
        <dbReference type="SAM" id="SignalP"/>
    </source>
</evidence>
<keyword evidence="2" id="KW-0677">Repeat</keyword>
<reference evidence="6" key="1">
    <citation type="submission" date="2021-08" db="EMBL/GenBank/DDBJ databases">
        <authorList>
            <person name="Stevens D.C."/>
        </authorList>
    </citation>
    <scope>NUCLEOTIDE SEQUENCE</scope>
    <source>
        <strain evidence="6">DSM 53165</strain>
    </source>
</reference>
<dbReference type="PROSITE" id="PS51257">
    <property type="entry name" value="PROKAR_LIPOPROTEIN"/>
    <property type="match status" value="1"/>
</dbReference>
<keyword evidence="3" id="KW-1015">Disulfide bond</keyword>
<organism evidence="6 7">
    <name type="scientific">Nannocystis pusilla</name>
    <dbReference type="NCBI Taxonomy" id="889268"/>
    <lineage>
        <taxon>Bacteria</taxon>
        <taxon>Pseudomonadati</taxon>
        <taxon>Myxococcota</taxon>
        <taxon>Polyangia</taxon>
        <taxon>Nannocystales</taxon>
        <taxon>Nannocystaceae</taxon>
        <taxon>Nannocystis</taxon>
    </lineage>
</organism>
<evidence type="ECO:0000256" key="1">
    <source>
        <dbReference type="ARBA" id="ARBA00022729"/>
    </source>
</evidence>
<accession>A0ABS7U0C5</accession>
<dbReference type="Proteomes" id="UP001139031">
    <property type="component" value="Unassembled WGS sequence"/>
</dbReference>
<protein>
    <recommendedName>
        <fullName evidence="8">Myxococcus cysteine-rich repeat-containing protein</fullName>
    </recommendedName>
</protein>
<evidence type="ECO:0000313" key="7">
    <source>
        <dbReference type="Proteomes" id="UP001139031"/>
    </source>
</evidence>
<feature type="chain" id="PRO_5045758125" description="Myxococcus cysteine-rich repeat-containing protein" evidence="5">
    <location>
        <begin position="25"/>
        <end position="568"/>
    </location>
</feature>
<evidence type="ECO:0008006" key="8">
    <source>
        <dbReference type="Google" id="ProtNLM"/>
    </source>
</evidence>